<feature type="region of interest" description="Disordered" evidence="1">
    <location>
        <begin position="1"/>
        <end position="21"/>
    </location>
</feature>
<keyword evidence="2" id="KW-0812">Transmembrane</keyword>
<keyword evidence="2" id="KW-1133">Transmembrane helix</keyword>
<evidence type="ECO:0000256" key="1">
    <source>
        <dbReference type="SAM" id="MobiDB-lite"/>
    </source>
</evidence>
<evidence type="ECO:0000313" key="3">
    <source>
        <dbReference type="EMBL" id="JAD89961.1"/>
    </source>
</evidence>
<keyword evidence="2" id="KW-0472">Membrane</keyword>
<dbReference type="EMBL" id="GBRH01207934">
    <property type="protein sequence ID" value="JAD89961.1"/>
    <property type="molecule type" value="Transcribed_RNA"/>
</dbReference>
<reference evidence="3" key="2">
    <citation type="journal article" date="2015" name="Data Brief">
        <title>Shoot transcriptome of the giant reed, Arundo donax.</title>
        <authorList>
            <person name="Barrero R.A."/>
            <person name="Guerrero F.D."/>
            <person name="Moolhuijzen P."/>
            <person name="Goolsby J.A."/>
            <person name="Tidwell J."/>
            <person name="Bellgard S.E."/>
            <person name="Bellgard M.I."/>
        </authorList>
    </citation>
    <scope>NUCLEOTIDE SEQUENCE</scope>
    <source>
        <tissue evidence="3">Shoot tissue taken approximately 20 cm above the soil surface</tissue>
    </source>
</reference>
<reference evidence="3" key="1">
    <citation type="submission" date="2014-09" db="EMBL/GenBank/DDBJ databases">
        <authorList>
            <person name="Magalhaes I.L.F."/>
            <person name="Oliveira U."/>
            <person name="Santos F.R."/>
            <person name="Vidigal T.H.D.A."/>
            <person name="Brescovit A.D."/>
            <person name="Santos A.J."/>
        </authorList>
    </citation>
    <scope>NUCLEOTIDE SEQUENCE</scope>
    <source>
        <tissue evidence="3">Shoot tissue taken approximately 20 cm above the soil surface</tissue>
    </source>
</reference>
<name>A0A0A9DQ90_ARUDO</name>
<dbReference type="AlphaFoldDB" id="A0A0A9DQ90"/>
<protein>
    <submittedName>
        <fullName evidence="3">Uncharacterized protein</fullName>
    </submittedName>
</protein>
<sequence length="80" mass="8650">MASCMISRRRYSTSGASAAETSAPRLGMPTLCAMTSMVSLGTILIALLPPQNPQNPSFPLLAFLRQILWQDGIGIERGER</sequence>
<feature type="compositionally biased region" description="Low complexity" evidence="1">
    <location>
        <begin position="12"/>
        <end position="21"/>
    </location>
</feature>
<evidence type="ECO:0000256" key="2">
    <source>
        <dbReference type="SAM" id="Phobius"/>
    </source>
</evidence>
<organism evidence="3">
    <name type="scientific">Arundo donax</name>
    <name type="common">Giant reed</name>
    <name type="synonym">Donax arundinaceus</name>
    <dbReference type="NCBI Taxonomy" id="35708"/>
    <lineage>
        <taxon>Eukaryota</taxon>
        <taxon>Viridiplantae</taxon>
        <taxon>Streptophyta</taxon>
        <taxon>Embryophyta</taxon>
        <taxon>Tracheophyta</taxon>
        <taxon>Spermatophyta</taxon>
        <taxon>Magnoliopsida</taxon>
        <taxon>Liliopsida</taxon>
        <taxon>Poales</taxon>
        <taxon>Poaceae</taxon>
        <taxon>PACMAD clade</taxon>
        <taxon>Arundinoideae</taxon>
        <taxon>Arundineae</taxon>
        <taxon>Arundo</taxon>
    </lineage>
</organism>
<feature type="transmembrane region" description="Helical" evidence="2">
    <location>
        <begin position="31"/>
        <end position="49"/>
    </location>
</feature>
<proteinExistence type="predicted"/>
<accession>A0A0A9DQ90</accession>